<name>B6W7A8_9FIRM</name>
<dbReference type="InterPro" id="IPR001279">
    <property type="entry name" value="Metallo-B-lactamas"/>
</dbReference>
<dbReference type="SMART" id="SM00849">
    <property type="entry name" value="Lactamase_B"/>
    <property type="match status" value="1"/>
</dbReference>
<dbReference type="Pfam" id="PF00753">
    <property type="entry name" value="Lactamase_B"/>
    <property type="match status" value="1"/>
</dbReference>
<evidence type="ECO:0000313" key="2">
    <source>
        <dbReference type="EMBL" id="EEB36651.1"/>
    </source>
</evidence>
<protein>
    <submittedName>
        <fullName evidence="2">Metallo-beta-lactamase domain protein</fullName>
    </submittedName>
</protein>
<reference evidence="2 3" key="2">
    <citation type="submission" date="2008-10" db="EMBL/GenBank/DDBJ databases">
        <title>Draft genome sequence of Anaerococcus hydrogenalis (DSM 7454).</title>
        <authorList>
            <person name="Sudarsanam P."/>
            <person name="Ley R."/>
            <person name="Guruge J."/>
            <person name="Turnbaugh P.J."/>
            <person name="Mahowald M."/>
            <person name="Liep D."/>
            <person name="Gordon J."/>
        </authorList>
    </citation>
    <scope>NUCLEOTIDE SEQUENCE [LARGE SCALE GENOMIC DNA]</scope>
    <source>
        <strain evidence="2 3">DSM 7454</strain>
    </source>
</reference>
<dbReference type="STRING" id="561177.ANHYDRO_00454"/>
<comment type="caution">
    <text evidence="2">The sequence shown here is derived from an EMBL/GenBank/DDBJ whole genome shotgun (WGS) entry which is preliminary data.</text>
</comment>
<reference evidence="2 3" key="1">
    <citation type="submission" date="2008-09" db="EMBL/GenBank/DDBJ databases">
        <authorList>
            <person name="Fulton L."/>
            <person name="Clifton S."/>
            <person name="Fulton B."/>
            <person name="Xu J."/>
            <person name="Minx P."/>
            <person name="Pepin K.H."/>
            <person name="Johnson M."/>
            <person name="Thiruvilangam P."/>
            <person name="Bhonagiri V."/>
            <person name="Nash W.E."/>
            <person name="Mardis E.R."/>
            <person name="Wilson R.K."/>
        </authorList>
    </citation>
    <scope>NUCLEOTIDE SEQUENCE [LARGE SCALE GENOMIC DNA]</scope>
    <source>
        <strain evidence="2 3">DSM 7454</strain>
    </source>
</reference>
<evidence type="ECO:0000259" key="1">
    <source>
        <dbReference type="SMART" id="SM00849"/>
    </source>
</evidence>
<dbReference type="PANTHER" id="PTHR47619:SF1">
    <property type="entry name" value="EXODEOXYRIBONUCLEASE WALJ"/>
    <property type="match status" value="1"/>
</dbReference>
<accession>B6W7A8</accession>
<proteinExistence type="predicted"/>
<dbReference type="eggNOG" id="COG1235">
    <property type="taxonomic scope" value="Bacteria"/>
</dbReference>
<gene>
    <name evidence="2" type="ORF">ANHYDRO_00454</name>
</gene>
<dbReference type="AlphaFoldDB" id="B6W7A8"/>
<organism evidence="2 3">
    <name type="scientific">Anaerococcus hydrogenalis DSM 7454</name>
    <dbReference type="NCBI Taxonomy" id="561177"/>
    <lineage>
        <taxon>Bacteria</taxon>
        <taxon>Bacillati</taxon>
        <taxon>Bacillota</taxon>
        <taxon>Tissierellia</taxon>
        <taxon>Tissierellales</taxon>
        <taxon>Peptoniphilaceae</taxon>
        <taxon>Anaerococcus</taxon>
    </lineage>
</organism>
<dbReference type="SUPFAM" id="SSF56281">
    <property type="entry name" value="Metallo-hydrolase/oxidoreductase"/>
    <property type="match status" value="1"/>
</dbReference>
<sequence>MLNFFKKIGSIMSKFCSLASGSSGNSVFVEHKGSKILIDCGFSGRKIENLLSQIDEKPSDLDAIFLTHEHMDHVKGAGVISRRYDIPIYANKGTWLSFIKNAGKLKEENIKIFRSNSFLNFNSFDIFPISIHHDANEPVGFILYLDNKKITVLTDTGIIDDRILNEIKGSDVYYFEANHDLDALKRGPYTYPMKVRIMGKMGHLSNDQSAKILADALQGKNEKIFLAHLSETNNSEELCKITVDNYLKSCGLDTSRDIKLEVAKRHAPSSIVEL</sequence>
<evidence type="ECO:0000313" key="3">
    <source>
        <dbReference type="Proteomes" id="UP000005451"/>
    </source>
</evidence>
<dbReference type="Proteomes" id="UP000005451">
    <property type="component" value="Unassembled WGS sequence"/>
</dbReference>
<dbReference type="InterPro" id="IPR036866">
    <property type="entry name" value="RibonucZ/Hydroxyglut_hydro"/>
</dbReference>
<dbReference type="PANTHER" id="PTHR47619">
    <property type="entry name" value="METALLO-HYDROLASE YYCJ-RELATED"/>
    <property type="match status" value="1"/>
</dbReference>
<dbReference type="InterPro" id="IPR052533">
    <property type="entry name" value="WalJ/YycJ-like"/>
</dbReference>
<dbReference type="Gene3D" id="3.60.15.10">
    <property type="entry name" value="Ribonuclease Z/Hydroxyacylglutathione hydrolase-like"/>
    <property type="match status" value="1"/>
</dbReference>
<dbReference type="EMBL" id="ABXA01000012">
    <property type="protein sequence ID" value="EEB36651.1"/>
    <property type="molecule type" value="Genomic_DNA"/>
</dbReference>
<feature type="domain" description="Metallo-beta-lactamase" evidence="1">
    <location>
        <begin position="23"/>
        <end position="194"/>
    </location>
</feature>